<evidence type="ECO:0000256" key="3">
    <source>
        <dbReference type="ARBA" id="ARBA00022729"/>
    </source>
</evidence>
<gene>
    <name evidence="4" type="primary">dctB</name>
    <name evidence="4" type="ORF">GCM10007425_00730</name>
</gene>
<reference evidence="4" key="2">
    <citation type="submission" date="2020-09" db="EMBL/GenBank/DDBJ databases">
        <authorList>
            <person name="Sun Q."/>
            <person name="Zhou Y."/>
        </authorList>
    </citation>
    <scope>NUCLEOTIDE SEQUENCE</scope>
    <source>
        <strain evidence="4">CGMCC 1.15760</strain>
    </source>
</reference>
<dbReference type="InterPro" id="IPR038404">
    <property type="entry name" value="TRAP_DctP_sf"/>
</dbReference>
<dbReference type="Gene3D" id="3.40.190.170">
    <property type="entry name" value="Bacterial extracellular solute-binding protein, family 7"/>
    <property type="match status" value="1"/>
</dbReference>
<keyword evidence="2" id="KW-0813">Transport</keyword>
<dbReference type="GO" id="GO:0030288">
    <property type="term" value="C:outer membrane-bounded periplasmic space"/>
    <property type="evidence" value="ECO:0007669"/>
    <property type="project" value="InterPro"/>
</dbReference>
<dbReference type="AlphaFoldDB" id="A0A917D637"/>
<dbReference type="NCBIfam" id="NF037995">
    <property type="entry name" value="TRAP_S1"/>
    <property type="match status" value="1"/>
</dbReference>
<keyword evidence="5" id="KW-1185">Reference proteome</keyword>
<keyword evidence="3" id="KW-0732">Signal</keyword>
<dbReference type="InterPro" id="IPR018389">
    <property type="entry name" value="DctP_fam"/>
</dbReference>
<comment type="similarity">
    <text evidence="1">Belongs to the bacterial solute-binding protein 7 family.</text>
</comment>
<evidence type="ECO:0000256" key="1">
    <source>
        <dbReference type="ARBA" id="ARBA00009023"/>
    </source>
</evidence>
<dbReference type="Proteomes" id="UP000616608">
    <property type="component" value="Unassembled WGS sequence"/>
</dbReference>
<dbReference type="RefSeq" id="WP_188613028.1">
    <property type="nucleotide sequence ID" value="NZ_BMJT01000001.1"/>
</dbReference>
<dbReference type="PANTHER" id="PTHR33376:SF7">
    <property type="entry name" value="C4-DICARBOXYLATE-BINDING PROTEIN DCTB"/>
    <property type="match status" value="1"/>
</dbReference>
<dbReference type="InterPro" id="IPR004682">
    <property type="entry name" value="TRAP_DctP"/>
</dbReference>
<proteinExistence type="inferred from homology"/>
<dbReference type="PANTHER" id="PTHR33376">
    <property type="match status" value="1"/>
</dbReference>
<accession>A0A917D637</accession>
<dbReference type="EMBL" id="BMJT01000001">
    <property type="protein sequence ID" value="GGG10250.1"/>
    <property type="molecule type" value="Genomic_DNA"/>
</dbReference>
<evidence type="ECO:0000313" key="5">
    <source>
        <dbReference type="Proteomes" id="UP000616608"/>
    </source>
</evidence>
<evidence type="ECO:0000313" key="4">
    <source>
        <dbReference type="EMBL" id="GGG10250.1"/>
    </source>
</evidence>
<dbReference type="GO" id="GO:0055085">
    <property type="term" value="P:transmembrane transport"/>
    <property type="evidence" value="ECO:0007669"/>
    <property type="project" value="InterPro"/>
</dbReference>
<protein>
    <submittedName>
        <fullName evidence="4">C4-dicarboxylate-binding protein DctB</fullName>
    </submittedName>
</protein>
<reference evidence="4" key="1">
    <citation type="journal article" date="2014" name="Int. J. Syst. Evol. Microbiol.">
        <title>Complete genome sequence of Corynebacterium casei LMG S-19264T (=DSM 44701T), isolated from a smear-ripened cheese.</title>
        <authorList>
            <consortium name="US DOE Joint Genome Institute (JGI-PGF)"/>
            <person name="Walter F."/>
            <person name="Albersmeier A."/>
            <person name="Kalinowski J."/>
            <person name="Ruckert C."/>
        </authorList>
    </citation>
    <scope>NUCLEOTIDE SEQUENCE</scope>
    <source>
        <strain evidence="4">CGMCC 1.15760</strain>
    </source>
</reference>
<sequence>MKYFITISLATVLLIAGFIGYRQNSFTSDGLPYDDEQVGLQEQIIIHFSHVVAENTPKGLAASRFAELVKEKTKGRVLVQVYPNGILYSDDNELEALKKNEIQMIAPTFSKMTDLLPTWQVLDLPFVFHNEEQVQKLYQNNALKTALLDELEDEQIKGLDFWHNGFKQIAANDKLIQQVDDFTNLRIRIMPSEMLQQQFTLLRATPVTTSFGNVYTQIEKKGVEAQENTISNLYSKGFHTFEKNITLSNHGILGYAVLMNESFWKKLEPNIQNQIMDALNEMKDWQLMTSHNINQKSLTELKKLPNVTIHTLTKDEKQQWQAQLAPIYSRYDKQIDDHYYKLLREQIN</sequence>
<dbReference type="PIRSF" id="PIRSF006470">
    <property type="entry name" value="DctB"/>
    <property type="match status" value="1"/>
</dbReference>
<evidence type="ECO:0000256" key="2">
    <source>
        <dbReference type="ARBA" id="ARBA00022448"/>
    </source>
</evidence>
<name>A0A917D637_9BACI</name>
<dbReference type="NCBIfam" id="TIGR00787">
    <property type="entry name" value="dctP"/>
    <property type="match status" value="1"/>
</dbReference>
<comment type="caution">
    <text evidence="4">The sequence shown here is derived from an EMBL/GenBank/DDBJ whole genome shotgun (WGS) entry which is preliminary data.</text>
</comment>
<dbReference type="Pfam" id="PF03480">
    <property type="entry name" value="DctP"/>
    <property type="match status" value="1"/>
</dbReference>
<organism evidence="4 5">
    <name type="scientific">Lysinibacillus alkalisoli</name>
    <dbReference type="NCBI Taxonomy" id="1911548"/>
    <lineage>
        <taxon>Bacteria</taxon>
        <taxon>Bacillati</taxon>
        <taxon>Bacillota</taxon>
        <taxon>Bacilli</taxon>
        <taxon>Bacillales</taxon>
        <taxon>Bacillaceae</taxon>
        <taxon>Lysinibacillus</taxon>
    </lineage>
</organism>